<dbReference type="GO" id="GO:0005886">
    <property type="term" value="C:plasma membrane"/>
    <property type="evidence" value="ECO:0007669"/>
    <property type="project" value="UniProtKB-SubCell"/>
</dbReference>
<comment type="subcellular location">
    <subcellularLocation>
        <location evidence="1">Cell membrane</location>
    </subcellularLocation>
</comment>
<evidence type="ECO:0000256" key="4">
    <source>
        <dbReference type="SAM" id="Phobius"/>
    </source>
</evidence>
<keyword evidence="4" id="KW-0812">Transmembrane</keyword>
<dbReference type="InterPro" id="IPR007329">
    <property type="entry name" value="FMN-bd"/>
</dbReference>
<dbReference type="Pfam" id="PF12801">
    <property type="entry name" value="Fer4_5"/>
    <property type="match status" value="2"/>
</dbReference>
<dbReference type="EMBL" id="FNVE01000011">
    <property type="protein sequence ID" value="SEG59636.1"/>
    <property type="molecule type" value="Genomic_DNA"/>
</dbReference>
<accession>A0AAQ1JQX2</accession>
<dbReference type="SUPFAM" id="SSF54862">
    <property type="entry name" value="4Fe-4S ferredoxins"/>
    <property type="match status" value="1"/>
</dbReference>
<keyword evidence="8" id="KW-1185">Reference proteome</keyword>
<sequence length="722" mass="80787">MSARHPTLRQLLLVCLLCLLSLNLRAESPPAPGWQQAVQYLFPSATRLIEKQGSPPVYQAFQLDQLLGYAFESTDYSSLQGFSGKPIRLLIGMTPEGKLTGVSVLEHHEPVFLHGLGEQALFDFAGQYTGRNIATPIVVGSTHGGSVDGDAVGYIDGVSKATVSVVILNETVLQSAMTVARALLPEFAQGPQAVARPELFEPLDWQQLLTRGLLQQWQLDTPAVEAALGNSLNLYPGFSDDSDLPFSELYFAYLNTPMTGRNLLGEAAFSRLQDELLPGEQALLVLSRGQYPHVPEDFIPATAPSRINLLQHGKAIELHDMNFNNGILLPLLAAPPGDWQANIFRIKTHAAFNPVEPAALQLNVTLRRNPLSEQQSHFEHALTLEPGLFELQEASAAPAPTPIWLQMWQQRAWQIGALLLSLALVTALFIYQQRVSRHARSFHLLRAGFLLFTLLFIGFYAQGQLSVVNIFTLLLAVWHGFDITVFLMDPVIFTLWTFTFISLFLWGRGLFCGWLCPFGALQEMVSWLAKKLHLRQWKISERWHHRLQWLKYLILIGLIPTAFYSLTLAERLAEVEPFKTSITLVFVRSWPFVLYAVLLLGIGLFVHKFYCRYVCPLGAGLAIVGRLRLFSWLTRIDACGKPCQHCHNKCEIGAIKRSGAIDYDECIQCLECIVILNNDDQCVAQISARKKVERTRRADSIIVSDWVPDADTVATKQLRRSP</sequence>
<keyword evidence="5" id="KW-0732">Signal</keyword>
<dbReference type="GO" id="GO:0010181">
    <property type="term" value="F:FMN binding"/>
    <property type="evidence" value="ECO:0007669"/>
    <property type="project" value="InterPro"/>
</dbReference>
<evidence type="ECO:0000256" key="1">
    <source>
        <dbReference type="ARBA" id="ARBA00004236"/>
    </source>
</evidence>
<reference evidence="7 8" key="1">
    <citation type="submission" date="2016-10" db="EMBL/GenBank/DDBJ databases">
        <authorList>
            <person name="Varghese N."/>
            <person name="Submissions S."/>
        </authorList>
    </citation>
    <scope>NUCLEOTIDE SEQUENCE [LARGE SCALE GENOMIC DNA]</scope>
    <source>
        <strain evidence="7 8">CECT 8317</strain>
    </source>
</reference>
<protein>
    <submittedName>
        <fullName evidence="7">NosR/NirI family transcriptional regulator, nitrous oxide reductase regulator</fullName>
    </submittedName>
</protein>
<keyword evidence="4" id="KW-1133">Transmembrane helix</keyword>
<dbReference type="InterPro" id="IPR017896">
    <property type="entry name" value="4Fe4S_Fe-S-bd"/>
</dbReference>
<gene>
    <name evidence="7" type="ORF">SAMN05216586_11112</name>
</gene>
<feature type="transmembrane region" description="Helical" evidence="4">
    <location>
        <begin position="549"/>
        <end position="569"/>
    </location>
</feature>
<dbReference type="GO" id="GO:0045893">
    <property type="term" value="P:positive regulation of DNA-templated transcription"/>
    <property type="evidence" value="ECO:0007669"/>
    <property type="project" value="InterPro"/>
</dbReference>
<keyword evidence="3 4" id="KW-0472">Membrane</keyword>
<dbReference type="RefSeq" id="WP_088276810.1">
    <property type="nucleotide sequence ID" value="NZ_FNVE01000011.1"/>
</dbReference>
<evidence type="ECO:0000259" key="6">
    <source>
        <dbReference type="SMART" id="SM00900"/>
    </source>
</evidence>
<dbReference type="AlphaFoldDB" id="A0AAQ1JQX2"/>
<feature type="chain" id="PRO_5043028021" evidence="5">
    <location>
        <begin position="27"/>
        <end position="722"/>
    </location>
</feature>
<dbReference type="PIRSF" id="PIRSF036354">
    <property type="entry name" value="NosR"/>
    <property type="match status" value="1"/>
</dbReference>
<evidence type="ECO:0000256" key="5">
    <source>
        <dbReference type="SAM" id="SignalP"/>
    </source>
</evidence>
<evidence type="ECO:0000313" key="8">
    <source>
        <dbReference type="Proteomes" id="UP000243518"/>
    </source>
</evidence>
<dbReference type="InterPro" id="IPR011399">
    <property type="entry name" value="NosR"/>
</dbReference>
<keyword evidence="2" id="KW-1003">Cell membrane</keyword>
<feature type="signal peptide" evidence="5">
    <location>
        <begin position="1"/>
        <end position="26"/>
    </location>
</feature>
<feature type="transmembrane region" description="Helical" evidence="4">
    <location>
        <begin position="589"/>
        <end position="606"/>
    </location>
</feature>
<dbReference type="PANTHER" id="PTHR30224:SF4">
    <property type="entry name" value="ELECTRON TRANSPORT PROTEIN YCCM-RELATED"/>
    <property type="match status" value="1"/>
</dbReference>
<evidence type="ECO:0000256" key="2">
    <source>
        <dbReference type="ARBA" id="ARBA00022475"/>
    </source>
</evidence>
<evidence type="ECO:0000256" key="3">
    <source>
        <dbReference type="ARBA" id="ARBA00023136"/>
    </source>
</evidence>
<dbReference type="InterPro" id="IPR052378">
    <property type="entry name" value="NosR_regulator"/>
</dbReference>
<feature type="transmembrane region" description="Helical" evidence="4">
    <location>
        <begin position="412"/>
        <end position="431"/>
    </location>
</feature>
<feature type="transmembrane region" description="Helical" evidence="4">
    <location>
        <begin position="483"/>
        <end position="506"/>
    </location>
</feature>
<dbReference type="GO" id="GO:0003677">
    <property type="term" value="F:DNA binding"/>
    <property type="evidence" value="ECO:0007669"/>
    <property type="project" value="InterPro"/>
</dbReference>
<proteinExistence type="predicted"/>
<dbReference type="Pfam" id="PF04205">
    <property type="entry name" value="FMN_bind"/>
    <property type="match status" value="1"/>
</dbReference>
<dbReference type="SMART" id="SM00900">
    <property type="entry name" value="FMN_bind"/>
    <property type="match status" value="1"/>
</dbReference>
<feature type="transmembrane region" description="Helical" evidence="4">
    <location>
        <begin position="443"/>
        <end position="463"/>
    </location>
</feature>
<feature type="domain" description="FMN-binding" evidence="6">
    <location>
        <begin position="81"/>
        <end position="179"/>
    </location>
</feature>
<comment type="caution">
    <text evidence="7">The sequence shown here is derived from an EMBL/GenBank/DDBJ whole genome shotgun (WGS) entry which is preliminary data.</text>
</comment>
<dbReference type="PANTHER" id="PTHR30224">
    <property type="entry name" value="ELECTRON TRANSPORT PROTEIN"/>
    <property type="match status" value="1"/>
</dbReference>
<organism evidence="7 8">
    <name type="scientific">Halopseudomonas aestusnigri</name>
    <dbReference type="NCBI Taxonomy" id="857252"/>
    <lineage>
        <taxon>Bacteria</taxon>
        <taxon>Pseudomonadati</taxon>
        <taxon>Pseudomonadota</taxon>
        <taxon>Gammaproteobacteria</taxon>
        <taxon>Pseudomonadales</taxon>
        <taxon>Pseudomonadaceae</taxon>
        <taxon>Halopseudomonas</taxon>
    </lineage>
</organism>
<name>A0AAQ1JQX2_9GAMM</name>
<evidence type="ECO:0000313" key="7">
    <source>
        <dbReference type="EMBL" id="SEG59636.1"/>
    </source>
</evidence>
<dbReference type="Proteomes" id="UP000243518">
    <property type="component" value="Unassembled WGS sequence"/>
</dbReference>